<feature type="compositionally biased region" description="Polar residues" evidence="1">
    <location>
        <begin position="476"/>
        <end position="493"/>
    </location>
</feature>
<dbReference type="OrthoDB" id="2536714at2759"/>
<feature type="compositionally biased region" description="Basic and acidic residues" evidence="1">
    <location>
        <begin position="765"/>
        <end position="789"/>
    </location>
</feature>
<evidence type="ECO:0000313" key="4">
    <source>
        <dbReference type="Proteomes" id="UP000807469"/>
    </source>
</evidence>
<feature type="compositionally biased region" description="Basic and acidic residues" evidence="1">
    <location>
        <begin position="730"/>
        <end position="745"/>
    </location>
</feature>
<proteinExistence type="predicted"/>
<feature type="compositionally biased region" description="Polar residues" evidence="1">
    <location>
        <begin position="514"/>
        <end position="529"/>
    </location>
</feature>
<protein>
    <submittedName>
        <fullName evidence="3">Uncharacterized protein</fullName>
    </submittedName>
</protein>
<feature type="region of interest" description="Disordered" evidence="1">
    <location>
        <begin position="604"/>
        <end position="636"/>
    </location>
</feature>
<dbReference type="Proteomes" id="UP000807469">
    <property type="component" value="Unassembled WGS sequence"/>
</dbReference>
<feature type="compositionally biased region" description="Polar residues" evidence="1">
    <location>
        <begin position="451"/>
        <end position="468"/>
    </location>
</feature>
<feature type="region of interest" description="Disordered" evidence="1">
    <location>
        <begin position="451"/>
        <end position="529"/>
    </location>
</feature>
<feature type="region of interest" description="Disordered" evidence="1">
    <location>
        <begin position="954"/>
        <end position="980"/>
    </location>
</feature>
<feature type="transmembrane region" description="Helical" evidence="2">
    <location>
        <begin position="160"/>
        <end position="178"/>
    </location>
</feature>
<accession>A0A9P5ZHX9</accession>
<feature type="region of interest" description="Disordered" evidence="1">
    <location>
        <begin position="825"/>
        <end position="847"/>
    </location>
</feature>
<feature type="transmembrane region" description="Helical" evidence="2">
    <location>
        <begin position="135"/>
        <end position="154"/>
    </location>
</feature>
<evidence type="ECO:0000256" key="1">
    <source>
        <dbReference type="SAM" id="MobiDB-lite"/>
    </source>
</evidence>
<feature type="compositionally biased region" description="Low complexity" evidence="1">
    <location>
        <begin position="494"/>
        <end position="506"/>
    </location>
</feature>
<name>A0A9P5ZHX9_9AGAR</name>
<keyword evidence="2" id="KW-0812">Transmembrane</keyword>
<feature type="compositionally biased region" description="Low complexity" evidence="1">
    <location>
        <begin position="347"/>
        <end position="358"/>
    </location>
</feature>
<feature type="compositionally biased region" description="Low complexity" evidence="1">
    <location>
        <begin position="554"/>
        <end position="566"/>
    </location>
</feature>
<feature type="transmembrane region" description="Helical" evidence="2">
    <location>
        <begin position="97"/>
        <end position="114"/>
    </location>
</feature>
<sequence length="980" mass="107972">MGKNWMEGFPEWPMIIYEAARIAMLLHIFAVTINRNALHEVPCTQLTFMSKRELESVVDCQIVAWSQTFRFSKAKWNETRKLCDVLSTGPRSLMVSVWAYTMVFDLVILVLCSYRLASHRSSTLGNLLLRDGISYFCFAFSANLIQTVMAGLQLNPVMNIMTLPFAVVVPVIVATTVFRNVFTESDNFYSDTSGPTDPTHPTSGGEGPFIRTGAHILFNHNTSTHPVLSTNEIPLGEYKSTHDIGFLHGKTKKAGSSVKLIYLYISLFRWPIEWVTHSLLFQVIVRTTWESAFSLPLALTFSHFSHSFALVSTPISFRPHLSRKDYMSEESGTSTKERDVMASSPRSTLHSASNSSSSPPEPETPLRTNRSRTRYPDLGRVPLHRRGTSKTYETLEDLLKEAGYKETRIFTPETERLDSKAARGPQDDKRLSVKDGMGAVVGFFAGLMPSATGSKPESSEDSLTTSPLEFSPPTSPLTQRYNLQRSATRSSFESSAPSTSNITSSIESLKRQASPHQHSSRSNSPAPTIMHYQQQPPLIIRSASHVHQLQTQPSRSSIRQQSNNNIVSPRPSRAGAYLRHMTSIQTMPQRPSSTPVDILSRPRIQLNDSNLEASGSSYRRRGNGEGEGDDEPPLPPTWLETVARAVLFGGNGAYVGGPANVAVPEQPRHASGSAMPKPPRIQVLRPTRSSLSQVSSRRVRQRATPRSGLSDQTNASDLLAPPQPPALFSKLERGRAERSEGEVTKTRVMCRSAPGSRSGSITRGATHDRKERLKERGRDRRKRGEKDRVPSLARTQTEGDVWSRSRASIAPPTVAHRYYSGWGADVESDGAENEDPTISSSEEEGELDLARILVPPKRQNSIKSLRKHLANENTHAQATLKNIAAMIPGAARGVNVVSGGTPSVVQRRTAAKQGEELDWDAQEWGGGWVRKGRGAHGSEDDDIESFTGFIGADRSRFGSTRSGSGKARLGFNSSWGLTGS</sequence>
<keyword evidence="2" id="KW-0472">Membrane</keyword>
<organism evidence="3 4">
    <name type="scientific">Pholiota conissans</name>
    <dbReference type="NCBI Taxonomy" id="109636"/>
    <lineage>
        <taxon>Eukaryota</taxon>
        <taxon>Fungi</taxon>
        <taxon>Dikarya</taxon>
        <taxon>Basidiomycota</taxon>
        <taxon>Agaricomycotina</taxon>
        <taxon>Agaricomycetes</taxon>
        <taxon>Agaricomycetidae</taxon>
        <taxon>Agaricales</taxon>
        <taxon>Agaricineae</taxon>
        <taxon>Strophariaceae</taxon>
        <taxon>Pholiota</taxon>
    </lineage>
</organism>
<feature type="region of interest" description="Disordered" evidence="1">
    <location>
        <begin position="328"/>
        <end position="394"/>
    </location>
</feature>
<feature type="compositionally biased region" description="Polar residues" evidence="1">
    <location>
        <begin position="971"/>
        <end position="980"/>
    </location>
</feature>
<dbReference type="AlphaFoldDB" id="A0A9P5ZHX9"/>
<evidence type="ECO:0000256" key="2">
    <source>
        <dbReference type="SAM" id="Phobius"/>
    </source>
</evidence>
<feature type="region of interest" description="Disordered" evidence="1">
    <location>
        <begin position="664"/>
        <end position="804"/>
    </location>
</feature>
<keyword evidence="4" id="KW-1185">Reference proteome</keyword>
<dbReference type="EMBL" id="MU155131">
    <property type="protein sequence ID" value="KAF9486181.1"/>
    <property type="molecule type" value="Genomic_DNA"/>
</dbReference>
<feature type="region of interest" description="Disordered" evidence="1">
    <location>
        <begin position="545"/>
        <end position="572"/>
    </location>
</feature>
<evidence type="ECO:0000313" key="3">
    <source>
        <dbReference type="EMBL" id="KAF9486181.1"/>
    </source>
</evidence>
<feature type="compositionally biased region" description="Acidic residues" evidence="1">
    <location>
        <begin position="826"/>
        <end position="847"/>
    </location>
</feature>
<gene>
    <name evidence="3" type="ORF">BDN70DRAFT_889562</name>
</gene>
<feature type="compositionally biased region" description="Polar residues" evidence="1">
    <location>
        <begin position="707"/>
        <end position="716"/>
    </location>
</feature>
<keyword evidence="2" id="KW-1133">Transmembrane helix</keyword>
<reference evidence="3" key="1">
    <citation type="submission" date="2020-11" db="EMBL/GenBank/DDBJ databases">
        <authorList>
            <consortium name="DOE Joint Genome Institute"/>
            <person name="Ahrendt S."/>
            <person name="Riley R."/>
            <person name="Andreopoulos W."/>
            <person name="Labutti K."/>
            <person name="Pangilinan J."/>
            <person name="Ruiz-Duenas F.J."/>
            <person name="Barrasa J.M."/>
            <person name="Sanchez-Garcia M."/>
            <person name="Camarero S."/>
            <person name="Miyauchi S."/>
            <person name="Serrano A."/>
            <person name="Linde D."/>
            <person name="Babiker R."/>
            <person name="Drula E."/>
            <person name="Ayuso-Fernandez I."/>
            <person name="Pacheco R."/>
            <person name="Padilla G."/>
            <person name="Ferreira P."/>
            <person name="Barriuso J."/>
            <person name="Kellner H."/>
            <person name="Castanera R."/>
            <person name="Alfaro M."/>
            <person name="Ramirez L."/>
            <person name="Pisabarro A.G."/>
            <person name="Kuo A."/>
            <person name="Tritt A."/>
            <person name="Lipzen A."/>
            <person name="He G."/>
            <person name="Yan M."/>
            <person name="Ng V."/>
            <person name="Cullen D."/>
            <person name="Martin F."/>
            <person name="Rosso M.-N."/>
            <person name="Henrissat B."/>
            <person name="Hibbett D."/>
            <person name="Martinez A.T."/>
            <person name="Grigoriev I.V."/>
        </authorList>
    </citation>
    <scope>NUCLEOTIDE SEQUENCE</scope>
    <source>
        <strain evidence="3">CIRM-BRFM 674</strain>
    </source>
</reference>
<comment type="caution">
    <text evidence="3">The sequence shown here is derived from an EMBL/GenBank/DDBJ whole genome shotgun (WGS) entry which is preliminary data.</text>
</comment>